<keyword evidence="8" id="KW-0472">Membrane</keyword>
<dbReference type="OrthoDB" id="9800908at2"/>
<accession>A0A1G5RYR4</accession>
<evidence type="ECO:0000256" key="5">
    <source>
        <dbReference type="ARBA" id="ARBA00022927"/>
    </source>
</evidence>
<keyword evidence="6" id="KW-1133">Transmembrane helix</keyword>
<evidence type="ECO:0000256" key="7">
    <source>
        <dbReference type="ARBA" id="ARBA00023010"/>
    </source>
</evidence>
<evidence type="ECO:0000256" key="6">
    <source>
        <dbReference type="ARBA" id="ARBA00022989"/>
    </source>
</evidence>
<evidence type="ECO:0000313" key="9">
    <source>
        <dbReference type="EMBL" id="SCZ79136.1"/>
    </source>
</evidence>
<keyword evidence="4" id="KW-0812">Transmembrane</keyword>
<evidence type="ECO:0000256" key="8">
    <source>
        <dbReference type="ARBA" id="ARBA00023136"/>
    </source>
</evidence>
<sequence length="56" mass="6079">MRFGTTELMVIFGIAVLIFGPTKLPQLGKAVGQTIGNFKRSLSKAEAEPLTEREEG</sequence>
<protein>
    <submittedName>
        <fullName evidence="9">Sec-independent protein translocase protein TatA</fullName>
    </submittedName>
</protein>
<keyword evidence="10" id="KW-1185">Reference proteome</keyword>
<dbReference type="RefSeq" id="WP_092590389.1">
    <property type="nucleotide sequence ID" value="NZ_FMWL01000006.1"/>
</dbReference>
<dbReference type="STRING" id="1120920.SAMN03080599_01611"/>
<evidence type="ECO:0000313" key="10">
    <source>
        <dbReference type="Proteomes" id="UP000199208"/>
    </source>
</evidence>
<dbReference type="InterPro" id="IPR006312">
    <property type="entry name" value="TatA/E"/>
</dbReference>
<reference evidence="9 10" key="1">
    <citation type="submission" date="2016-10" db="EMBL/GenBank/DDBJ databases">
        <authorList>
            <person name="de Groot N.N."/>
        </authorList>
    </citation>
    <scope>NUCLEOTIDE SEQUENCE [LARGE SCALE GENOMIC DNA]</scope>
    <source>
        <strain evidence="9 10">DSM 2784</strain>
    </source>
</reference>
<evidence type="ECO:0000256" key="1">
    <source>
        <dbReference type="ARBA" id="ARBA00004162"/>
    </source>
</evidence>
<dbReference type="InterPro" id="IPR003369">
    <property type="entry name" value="TatA/B/E"/>
</dbReference>
<gene>
    <name evidence="9" type="ORF">SAMN03080599_01611</name>
</gene>
<dbReference type="PANTHER" id="PTHR42982:SF1">
    <property type="entry name" value="SEC-INDEPENDENT PROTEIN TRANSLOCASE PROTEIN TATA"/>
    <property type="match status" value="1"/>
</dbReference>
<dbReference type="EMBL" id="FMWL01000006">
    <property type="protein sequence ID" value="SCZ79136.1"/>
    <property type="molecule type" value="Genomic_DNA"/>
</dbReference>
<evidence type="ECO:0000256" key="2">
    <source>
        <dbReference type="ARBA" id="ARBA00022448"/>
    </source>
</evidence>
<dbReference type="NCBIfam" id="TIGR01411">
    <property type="entry name" value="tatAE"/>
    <property type="match status" value="1"/>
</dbReference>
<keyword evidence="7" id="KW-0811">Translocation</keyword>
<dbReference type="AlphaFoldDB" id="A0A1G5RYR4"/>
<dbReference type="Proteomes" id="UP000199208">
    <property type="component" value="Unassembled WGS sequence"/>
</dbReference>
<dbReference type="PANTHER" id="PTHR42982">
    <property type="entry name" value="SEC-INDEPENDENT PROTEIN TRANSLOCASE PROTEIN TATA"/>
    <property type="match status" value="1"/>
</dbReference>
<dbReference type="GO" id="GO:0043953">
    <property type="term" value="P:protein transport by the Tat complex"/>
    <property type="evidence" value="ECO:0007669"/>
    <property type="project" value="InterPro"/>
</dbReference>
<keyword evidence="3" id="KW-1003">Cell membrane</keyword>
<evidence type="ECO:0000256" key="3">
    <source>
        <dbReference type="ARBA" id="ARBA00022475"/>
    </source>
</evidence>
<dbReference type="Gene3D" id="1.20.5.3310">
    <property type="match status" value="1"/>
</dbReference>
<proteinExistence type="predicted"/>
<keyword evidence="5" id="KW-0653">Protein transport</keyword>
<organism evidence="9 10">
    <name type="scientific">Acidaminobacter hydrogenoformans DSM 2784</name>
    <dbReference type="NCBI Taxonomy" id="1120920"/>
    <lineage>
        <taxon>Bacteria</taxon>
        <taxon>Bacillati</taxon>
        <taxon>Bacillota</taxon>
        <taxon>Clostridia</taxon>
        <taxon>Peptostreptococcales</taxon>
        <taxon>Acidaminobacteraceae</taxon>
        <taxon>Acidaminobacter</taxon>
    </lineage>
</organism>
<comment type="subcellular location">
    <subcellularLocation>
        <location evidence="1">Cell membrane</location>
        <topology evidence="1">Single-pass membrane protein</topology>
    </subcellularLocation>
</comment>
<keyword evidence="2" id="KW-0813">Transport</keyword>
<dbReference type="GO" id="GO:0005886">
    <property type="term" value="C:plasma membrane"/>
    <property type="evidence" value="ECO:0007669"/>
    <property type="project" value="UniProtKB-SubCell"/>
</dbReference>
<evidence type="ECO:0000256" key="4">
    <source>
        <dbReference type="ARBA" id="ARBA00022692"/>
    </source>
</evidence>
<dbReference type="Pfam" id="PF02416">
    <property type="entry name" value="TatA_B_E"/>
    <property type="match status" value="1"/>
</dbReference>
<name>A0A1G5RYR4_9FIRM</name>